<organism evidence="3">
    <name type="scientific">Ditylum brightwellii</name>
    <dbReference type="NCBI Taxonomy" id="49249"/>
    <lineage>
        <taxon>Eukaryota</taxon>
        <taxon>Sar</taxon>
        <taxon>Stramenopiles</taxon>
        <taxon>Ochrophyta</taxon>
        <taxon>Bacillariophyta</taxon>
        <taxon>Mediophyceae</taxon>
        <taxon>Lithodesmiophycidae</taxon>
        <taxon>Lithodesmiales</taxon>
        <taxon>Lithodesmiaceae</taxon>
        <taxon>Ditylum</taxon>
    </lineage>
</organism>
<accession>A0A7S4SYZ2</accession>
<dbReference type="AlphaFoldDB" id="A0A7S4SYZ2"/>
<evidence type="ECO:0000313" key="3">
    <source>
        <dbReference type="EMBL" id="CAE4657661.1"/>
    </source>
</evidence>
<feature type="region of interest" description="Disordered" evidence="2">
    <location>
        <begin position="1"/>
        <end position="55"/>
    </location>
</feature>
<dbReference type="EMBL" id="HBNS01055088">
    <property type="protein sequence ID" value="CAE4657661.1"/>
    <property type="molecule type" value="Transcribed_RNA"/>
</dbReference>
<feature type="region of interest" description="Disordered" evidence="2">
    <location>
        <begin position="384"/>
        <end position="418"/>
    </location>
</feature>
<sequence>MASFPDPASLLENRSVSLPSANCAMTKDNNLPYESSADDDQPEAMPPARKAQYSRRNSFCVKPSTNILEGSYSPSELSMSEMLDKEFPWVDAYNASGNQDSEDCKDVDMEQVYEMLRTHSIAELRQKLIIIQQQLYTHYDLVDKYEQCNAKMSKVEEENGKVLAEKKKYEMWIKKLRLRSKQQKADMSLMEKQLADVKTELAQTKLQLAQAKTQQEHSDALLKSISDTKDSLVPTNAQQPTTEQNETMPRRKCRRVSILHTSESVIEIDSHSRNFTEEKDRQKEESASACSSSYCANSPNHIKPVTNTDERANIQSNPSCLSSSGTNISIRNTTFEKDIPKIESVVLSSSPLERLIPYSTTGGNQMLSHRNSWSPSLKRRRVYASSANKAKKEIDSHSRNFTEEKDRRREESESACSSYCTNSPNQFESVTNTNEQVNIRSTRVCLSSSSTISLDGLISLSTTGENQMLSHRNSWLRSRH</sequence>
<reference evidence="3" key="1">
    <citation type="submission" date="2021-01" db="EMBL/GenBank/DDBJ databases">
        <authorList>
            <person name="Corre E."/>
            <person name="Pelletier E."/>
            <person name="Niang G."/>
            <person name="Scheremetjew M."/>
            <person name="Finn R."/>
            <person name="Kale V."/>
            <person name="Holt S."/>
            <person name="Cochrane G."/>
            <person name="Meng A."/>
            <person name="Brown T."/>
            <person name="Cohen L."/>
        </authorList>
    </citation>
    <scope>NUCLEOTIDE SEQUENCE</scope>
    <source>
        <strain evidence="3">GSO104</strain>
    </source>
</reference>
<evidence type="ECO:0000256" key="1">
    <source>
        <dbReference type="SAM" id="Coils"/>
    </source>
</evidence>
<proteinExistence type="predicted"/>
<feature type="region of interest" description="Disordered" evidence="2">
    <location>
        <begin position="271"/>
        <end position="295"/>
    </location>
</feature>
<feature type="region of interest" description="Disordered" evidence="2">
    <location>
        <begin position="231"/>
        <end position="251"/>
    </location>
</feature>
<keyword evidence="1" id="KW-0175">Coiled coil</keyword>
<evidence type="ECO:0000256" key="2">
    <source>
        <dbReference type="SAM" id="MobiDB-lite"/>
    </source>
</evidence>
<feature type="coiled-coil region" evidence="1">
    <location>
        <begin position="173"/>
        <end position="214"/>
    </location>
</feature>
<feature type="compositionally biased region" description="Polar residues" evidence="2">
    <location>
        <begin position="233"/>
        <end position="247"/>
    </location>
</feature>
<protein>
    <submittedName>
        <fullName evidence="3">Uncharacterized protein</fullName>
    </submittedName>
</protein>
<feature type="compositionally biased region" description="Basic and acidic residues" evidence="2">
    <location>
        <begin position="271"/>
        <end position="286"/>
    </location>
</feature>
<feature type="compositionally biased region" description="Basic and acidic residues" evidence="2">
    <location>
        <begin position="390"/>
        <end position="412"/>
    </location>
</feature>
<gene>
    <name evidence="3" type="ORF">DBRI00130_LOCUS39885</name>
</gene>
<name>A0A7S4SYZ2_9STRA</name>